<evidence type="ECO:0000313" key="2">
    <source>
        <dbReference type="Proteomes" id="UP001610446"/>
    </source>
</evidence>
<proteinExistence type="predicted"/>
<evidence type="ECO:0000313" key="1">
    <source>
        <dbReference type="EMBL" id="KAL2841702.1"/>
    </source>
</evidence>
<gene>
    <name evidence="1" type="ORF">BJY01DRAFT_7857</name>
</gene>
<accession>A0ABR4JNU8</accession>
<dbReference type="EMBL" id="JBFXLU010000107">
    <property type="protein sequence ID" value="KAL2841702.1"/>
    <property type="molecule type" value="Genomic_DNA"/>
</dbReference>
<protein>
    <submittedName>
        <fullName evidence="1">Uncharacterized protein</fullName>
    </submittedName>
</protein>
<keyword evidence="2" id="KW-1185">Reference proteome</keyword>
<dbReference type="Proteomes" id="UP001610446">
    <property type="component" value="Unassembled WGS sequence"/>
</dbReference>
<sequence length="195" mass="22174">MQGALGCSSLQPLGCSRSSSFITTPAPKQSWFLTPLASILEAEYRHGGSRLVIYLNFNLQALPVHLFVNIIALDIIPSPSVDCEQDALLELSRIIKTVAQESHIPRQIDRRARLDKVHKEVDKVTRTSDREYKVQWLWSRIPGFGSVSHGPFIWMRWSNHLLKRRRPQFGLTIGSKINIENGGEVCYAAVWCFSW</sequence>
<comment type="caution">
    <text evidence="1">The sequence shown here is derived from an EMBL/GenBank/DDBJ whole genome shotgun (WGS) entry which is preliminary data.</text>
</comment>
<organism evidence="1 2">
    <name type="scientific">Aspergillus pseudoustus</name>
    <dbReference type="NCBI Taxonomy" id="1810923"/>
    <lineage>
        <taxon>Eukaryota</taxon>
        <taxon>Fungi</taxon>
        <taxon>Dikarya</taxon>
        <taxon>Ascomycota</taxon>
        <taxon>Pezizomycotina</taxon>
        <taxon>Eurotiomycetes</taxon>
        <taxon>Eurotiomycetidae</taxon>
        <taxon>Eurotiales</taxon>
        <taxon>Aspergillaceae</taxon>
        <taxon>Aspergillus</taxon>
        <taxon>Aspergillus subgen. Nidulantes</taxon>
    </lineage>
</organism>
<reference evidence="1 2" key="1">
    <citation type="submission" date="2024-07" db="EMBL/GenBank/DDBJ databases">
        <title>Section-level genome sequencing and comparative genomics of Aspergillus sections Usti and Cavernicolus.</title>
        <authorList>
            <consortium name="Lawrence Berkeley National Laboratory"/>
            <person name="Nybo J.L."/>
            <person name="Vesth T.C."/>
            <person name="Theobald S."/>
            <person name="Frisvad J.C."/>
            <person name="Larsen T.O."/>
            <person name="Kjaerboelling I."/>
            <person name="Rothschild-Mancinelli K."/>
            <person name="Lyhne E.K."/>
            <person name="Kogle M.E."/>
            <person name="Barry K."/>
            <person name="Clum A."/>
            <person name="Na H."/>
            <person name="Ledsgaard L."/>
            <person name="Lin J."/>
            <person name="Lipzen A."/>
            <person name="Kuo A."/>
            <person name="Riley R."/>
            <person name="Mondo S."/>
            <person name="Labutti K."/>
            <person name="Haridas S."/>
            <person name="Pangalinan J."/>
            <person name="Salamov A.A."/>
            <person name="Simmons B.A."/>
            <person name="Magnuson J.K."/>
            <person name="Chen J."/>
            <person name="Drula E."/>
            <person name="Henrissat B."/>
            <person name="Wiebenga A."/>
            <person name="Lubbers R.J."/>
            <person name="Gomes A.C."/>
            <person name="Makela M.R."/>
            <person name="Stajich J."/>
            <person name="Grigoriev I.V."/>
            <person name="Mortensen U.H."/>
            <person name="De Vries R.P."/>
            <person name="Baker S.E."/>
            <person name="Andersen M.R."/>
        </authorList>
    </citation>
    <scope>NUCLEOTIDE SEQUENCE [LARGE SCALE GENOMIC DNA]</scope>
    <source>
        <strain evidence="1 2">CBS 123904</strain>
    </source>
</reference>
<name>A0ABR4JNU8_9EURO</name>